<proteinExistence type="predicted"/>
<feature type="transmembrane region" description="Helical" evidence="1">
    <location>
        <begin position="1203"/>
        <end position="1229"/>
    </location>
</feature>
<protein>
    <submittedName>
        <fullName evidence="2">Ig-like domain-containing protein</fullName>
    </submittedName>
</protein>
<evidence type="ECO:0000256" key="1">
    <source>
        <dbReference type="SAM" id="Phobius"/>
    </source>
</evidence>
<gene>
    <name evidence="2" type="ORF">SG35_021615</name>
</gene>
<feature type="transmembrane region" description="Helical" evidence="1">
    <location>
        <begin position="467"/>
        <end position="486"/>
    </location>
</feature>
<evidence type="ECO:0000313" key="3">
    <source>
        <dbReference type="Proteomes" id="UP000032568"/>
    </source>
</evidence>
<feature type="transmembrane region" description="Helical" evidence="1">
    <location>
        <begin position="685"/>
        <end position="702"/>
    </location>
</feature>
<keyword evidence="1" id="KW-0472">Membrane</keyword>
<feature type="transmembrane region" description="Helical" evidence="1">
    <location>
        <begin position="1171"/>
        <end position="1191"/>
    </location>
</feature>
<name>A0AAF0C5X1_9GAMM</name>
<keyword evidence="1" id="KW-1133">Transmembrane helix</keyword>
<dbReference type="EMBL" id="CP059735">
    <property type="protein sequence ID" value="WDE01978.1"/>
    <property type="molecule type" value="Genomic_DNA"/>
</dbReference>
<dbReference type="KEGG" id="tact:SG35_021615"/>
<feature type="transmembrane region" description="Helical" evidence="1">
    <location>
        <begin position="1250"/>
        <end position="1272"/>
    </location>
</feature>
<accession>A0AAF0C5X1</accession>
<keyword evidence="1" id="KW-0812">Transmembrane</keyword>
<feature type="transmembrane region" description="Helical" evidence="1">
    <location>
        <begin position="498"/>
        <end position="521"/>
    </location>
</feature>
<evidence type="ECO:0000313" key="2">
    <source>
        <dbReference type="EMBL" id="WDE01978.1"/>
    </source>
</evidence>
<sequence length="1362" mass="152392">MLFTGISSLSANDTIPESLSPWGPWVLKGSEALKCPFINRSDFTGLGNHVCAWPGALTLDAGEQEAGFEQSWQVLSKTLVPLPGDDENWPLRVRVNDRKLPVIKHNGRPVIELEPGNYLIKGQFSWQQLPESLAVPGLYAQVALTVNAQAVVFPRLENNELWLRQLDIRQEKQDSLDITVARRITDGAYLKLETYISIRVSGKMREVKLGKVLPEGFELTGIRSKAAAFLDARGILHAKLQPGSWEILVDGYARPELLTWQKPAQNFELSPGHSYHWPKDEIWVFQGQENLRLGKLTGAQMVDTRQGIMPQSWYELPGYLMQNGDALSYEVQHRGKPLHLESRLNLTRQLWLAFDNASYNFSDQITGYMITDWRLSMPGPFLLESAEDQDGPVLITTRQAGERGVENRYPRVDIQGRGSTQARGQLAVTGWDSDFEQVDLTLNLPPSNLLFAVFGADYVSSSWWSNWSIWASFILLLSAILAARLVNISAGITTALMLLAIYQEAHAPVIAIINLLLALAIKKYQPFERLQSLVKTYWALSVALIAGTLLFFCAVQLRIVLHPQLDPGNTAGRIMKVEQNLVLEHELAEQKQADDGRKYKAMRRPQEPMQGEMLDMADVERMSVTASKVKSADLLMERYQSDALMQAGSGIPNWQWRRHQINWNSPVAKEQVFDLIVLSKNQYRLLKVFGVVLSLLWLYLVLKDVVRIKPGSLQPKAAAALLAFFMLTPGYSPELAAESFPDQVLLAQLKARLSEAPLCAPNCAVISHLQVDAQAKALTLQLTVDAGANTALALPRSEFWRPQTAEVNGKAVTALIKRQDWIYLPVQQGITNIRLSGQLAPVEVFQLEFKEKAQRVELLPSSDWEIVGTQGSRLSANTLEFLARAPVASGVEQTSSRYSKQPLVKVIREVSLDKVWRVSTRVERIAPSQGSITVWVPTLQGERISSDDIVLDNQSGESRVQVSIASGQQDFSWHSILEQQENISFNARSNNRVIEQWQVMVSPSWHTEFSGLPVILQDQDHDDYFRYAFYPYAGETLNLSTTRPEAVAGDVLAIDRVEYSIDQGSRTATLNLTFDYRSTRGGEHVLTLPENYRLKEISSDGKIMNLQGEGGKLTLPVFPGKHRVNIRMRSASEETFMMTSPAINLNAPVSNVSTNMNLTSERWVLWAKGPLLGPAVLYWGELVVFLLLALLLSRVKFSPLTTISWLVLGFGLSLNNWGMLMLIAFWFASLTASTYRPKAMGRLFFNFSQLGLYGLSVIALLSLVAVVPMSLLGTPDMGISGNYSYGNYLSWFADKSDGVLPEVSVMSISTLFYKGIMLGWVIWLSFAIVGWVKWAWKMLGSQGYWRSKLSKPDKALAQENSN</sequence>
<reference evidence="2 3" key="1">
    <citation type="journal article" date="2015" name="Genome Announc.">
        <title>Draft Genome Sequences of Marine Isolates of Thalassomonas viridans and Thalassomonas actiniarum.</title>
        <authorList>
            <person name="Olonade I."/>
            <person name="van Zyl L.J."/>
            <person name="Trindade M."/>
        </authorList>
    </citation>
    <scope>NUCLEOTIDE SEQUENCE [LARGE SCALE GENOMIC DNA]</scope>
    <source>
        <strain evidence="2 3">A5K-106</strain>
    </source>
</reference>
<organism evidence="2 3">
    <name type="scientific">Thalassomonas actiniarum</name>
    <dbReference type="NCBI Taxonomy" id="485447"/>
    <lineage>
        <taxon>Bacteria</taxon>
        <taxon>Pseudomonadati</taxon>
        <taxon>Pseudomonadota</taxon>
        <taxon>Gammaproteobacteria</taxon>
        <taxon>Alteromonadales</taxon>
        <taxon>Colwelliaceae</taxon>
        <taxon>Thalassomonas</taxon>
    </lineage>
</organism>
<reference evidence="2 3" key="2">
    <citation type="journal article" date="2022" name="Mar. Drugs">
        <title>Bioassay-Guided Fractionation Leads to the Detection of Cholic Acid Generated by the Rare Thalassomonas sp.</title>
        <authorList>
            <person name="Pheiffer F."/>
            <person name="Schneider Y.K."/>
            <person name="Hansen E.H."/>
            <person name="Andersen J.H."/>
            <person name="Isaksson J."/>
            <person name="Busche T."/>
            <person name="R C."/>
            <person name="Kalinowski J."/>
            <person name="Zyl L.V."/>
            <person name="Trindade M."/>
        </authorList>
    </citation>
    <scope>NUCLEOTIDE SEQUENCE [LARGE SCALE GENOMIC DNA]</scope>
    <source>
        <strain evidence="2 3">A5K-106</strain>
    </source>
</reference>
<feature type="transmembrane region" description="Helical" evidence="1">
    <location>
        <begin position="1311"/>
        <end position="1332"/>
    </location>
</feature>
<dbReference type="Proteomes" id="UP000032568">
    <property type="component" value="Chromosome"/>
</dbReference>
<feature type="transmembrane region" description="Helical" evidence="1">
    <location>
        <begin position="536"/>
        <end position="555"/>
    </location>
</feature>
<keyword evidence="3" id="KW-1185">Reference proteome</keyword>